<evidence type="ECO:0000256" key="13">
    <source>
        <dbReference type="SAM" id="MobiDB-lite"/>
    </source>
</evidence>
<dbReference type="GO" id="GO:0008236">
    <property type="term" value="F:serine-type peptidase activity"/>
    <property type="evidence" value="ECO:0007669"/>
    <property type="project" value="UniProtKB-KW"/>
</dbReference>
<dbReference type="SUPFAM" id="SSF82171">
    <property type="entry name" value="DPP6 N-terminal domain-like"/>
    <property type="match status" value="1"/>
</dbReference>
<comment type="subcellular location">
    <subcellularLocation>
        <location evidence="1">Vacuole membrane</location>
        <topology evidence="1">Single-pass type II membrane protein</topology>
    </subcellularLocation>
</comment>
<accession>K1W2R7</accession>
<feature type="transmembrane region" description="Helical" evidence="14">
    <location>
        <begin position="86"/>
        <end position="108"/>
    </location>
</feature>
<feature type="domain" description="Dipeptidylpeptidase IV N-terminal" evidence="16">
    <location>
        <begin position="209"/>
        <end position="564"/>
    </location>
</feature>
<evidence type="ECO:0000256" key="1">
    <source>
        <dbReference type="ARBA" id="ARBA00004576"/>
    </source>
</evidence>
<dbReference type="InterPro" id="IPR002469">
    <property type="entry name" value="Peptidase_S9B_N"/>
</dbReference>
<dbReference type="FunCoup" id="K1W2R7">
    <property type="interactions" value="86"/>
</dbReference>
<evidence type="ECO:0000256" key="7">
    <source>
        <dbReference type="ARBA" id="ARBA00022801"/>
    </source>
</evidence>
<dbReference type="GO" id="GO:0004177">
    <property type="term" value="F:aminopeptidase activity"/>
    <property type="evidence" value="ECO:0007669"/>
    <property type="project" value="UniProtKB-KW"/>
</dbReference>
<comment type="caution">
    <text evidence="17">The sequence shown here is derived from an EMBL/GenBank/DDBJ whole genome shotgun (WGS) entry which is preliminary data.</text>
</comment>
<dbReference type="Pfam" id="PF00326">
    <property type="entry name" value="Peptidase_S9"/>
    <property type="match status" value="1"/>
</dbReference>
<evidence type="ECO:0000313" key="18">
    <source>
        <dbReference type="Proteomes" id="UP000006757"/>
    </source>
</evidence>
<evidence type="ECO:0000256" key="10">
    <source>
        <dbReference type="ARBA" id="ARBA00022989"/>
    </source>
</evidence>
<dbReference type="Pfam" id="PF00930">
    <property type="entry name" value="DPPIV_N"/>
    <property type="match status" value="1"/>
</dbReference>
<dbReference type="InterPro" id="IPR029058">
    <property type="entry name" value="AB_hydrolase_fold"/>
</dbReference>
<dbReference type="OMA" id="YDVYDIA"/>
<name>K1W2R7_TRIAC</name>
<evidence type="ECO:0000259" key="15">
    <source>
        <dbReference type="Pfam" id="PF00326"/>
    </source>
</evidence>
<comment type="similarity">
    <text evidence="2">Belongs to the peptidase S9B family.</text>
</comment>
<dbReference type="GO" id="GO:0005886">
    <property type="term" value="C:plasma membrane"/>
    <property type="evidence" value="ECO:0007669"/>
    <property type="project" value="TreeGrafter"/>
</dbReference>
<dbReference type="GO" id="GO:0005774">
    <property type="term" value="C:vacuolar membrane"/>
    <property type="evidence" value="ECO:0007669"/>
    <property type="project" value="UniProtKB-SubCell"/>
</dbReference>
<dbReference type="InParanoid" id="K1W2R7"/>
<keyword evidence="12" id="KW-0325">Glycoprotein</keyword>
<dbReference type="PANTHER" id="PTHR11731:SF200">
    <property type="entry name" value="DIPEPTIDYL PEPTIDASE 10, ISOFORM B"/>
    <property type="match status" value="1"/>
</dbReference>
<dbReference type="GO" id="GO:0008239">
    <property type="term" value="F:dipeptidyl-peptidase activity"/>
    <property type="evidence" value="ECO:0007669"/>
    <property type="project" value="TreeGrafter"/>
</dbReference>
<reference evidence="17 18" key="1">
    <citation type="journal article" date="2012" name="Eukaryot. Cell">
        <title>Genome sequence of the Trichosporon asahii environmental strain CBS 8904.</title>
        <authorList>
            <person name="Yang R.Y."/>
            <person name="Li H.T."/>
            <person name="Zhu H."/>
            <person name="Zhou G.P."/>
            <person name="Wang M."/>
            <person name="Wang L."/>
        </authorList>
    </citation>
    <scope>NUCLEOTIDE SEQUENCE [LARGE SCALE GENOMIC DNA]</scope>
    <source>
        <strain evidence="17 18">CBS 8904</strain>
    </source>
</reference>
<dbReference type="SUPFAM" id="SSF53474">
    <property type="entry name" value="alpha/beta-Hydrolases"/>
    <property type="match status" value="1"/>
</dbReference>
<feature type="region of interest" description="Disordered" evidence="13">
    <location>
        <begin position="1"/>
        <end position="71"/>
    </location>
</feature>
<keyword evidence="4" id="KW-0926">Vacuole</keyword>
<evidence type="ECO:0000256" key="3">
    <source>
        <dbReference type="ARBA" id="ARBA00022438"/>
    </source>
</evidence>
<dbReference type="STRING" id="1220162.K1W2R7"/>
<keyword evidence="11 14" id="KW-0472">Membrane</keyword>
<dbReference type="AlphaFoldDB" id="K1W2R7"/>
<keyword evidence="18" id="KW-1185">Reference proteome</keyword>
<dbReference type="HOGENOM" id="CLU_006105_0_0_1"/>
<keyword evidence="8" id="KW-0720">Serine protease</keyword>
<evidence type="ECO:0000259" key="16">
    <source>
        <dbReference type="Pfam" id="PF00930"/>
    </source>
</evidence>
<dbReference type="FunFam" id="3.40.50.1820:FF:000003">
    <property type="entry name" value="Dipeptidyl peptidase 4"/>
    <property type="match status" value="1"/>
</dbReference>
<keyword evidence="6 14" id="KW-0812">Transmembrane</keyword>
<organism evidence="17 18">
    <name type="scientific">Trichosporon asahii var. asahii (strain CBS 8904)</name>
    <name type="common">Yeast</name>
    <dbReference type="NCBI Taxonomy" id="1220162"/>
    <lineage>
        <taxon>Eukaryota</taxon>
        <taxon>Fungi</taxon>
        <taxon>Dikarya</taxon>
        <taxon>Basidiomycota</taxon>
        <taxon>Agaricomycotina</taxon>
        <taxon>Tremellomycetes</taxon>
        <taxon>Trichosporonales</taxon>
        <taxon>Trichosporonaceae</taxon>
        <taxon>Trichosporon</taxon>
    </lineage>
</organism>
<keyword evidence="3" id="KW-0031">Aminopeptidase</keyword>
<evidence type="ECO:0000256" key="5">
    <source>
        <dbReference type="ARBA" id="ARBA00022670"/>
    </source>
</evidence>
<dbReference type="GO" id="GO:0006508">
    <property type="term" value="P:proteolysis"/>
    <property type="evidence" value="ECO:0007669"/>
    <property type="project" value="UniProtKB-KW"/>
</dbReference>
<keyword evidence="7" id="KW-0378">Hydrolase</keyword>
<evidence type="ECO:0000256" key="4">
    <source>
        <dbReference type="ARBA" id="ARBA00022554"/>
    </source>
</evidence>
<evidence type="ECO:0000256" key="6">
    <source>
        <dbReference type="ARBA" id="ARBA00022692"/>
    </source>
</evidence>
<keyword evidence="5" id="KW-0645">Protease</keyword>
<feature type="domain" description="Peptidase S9 prolyl oligopeptidase catalytic" evidence="15">
    <location>
        <begin position="647"/>
        <end position="846"/>
    </location>
</feature>
<dbReference type="Gene3D" id="3.40.50.1820">
    <property type="entry name" value="alpha/beta hydrolase"/>
    <property type="match status" value="1"/>
</dbReference>
<evidence type="ECO:0000256" key="12">
    <source>
        <dbReference type="ARBA" id="ARBA00023180"/>
    </source>
</evidence>
<sequence>MAGDYDPVSPDDHRRGVALPEDDATVRESFESTGSGSDIVYRDHLDEDPFDEKTHHRQGSYDHEDGIEYPVEPTRIRPRKSSSRRILAALVLIVGGAAAIGVLAAIGYQTPTVKRGSQHITLDHIYNGTFTPKSQRLSWVSEAADGTFSRIDDDNNILLLTAQQRNKTEVLVKAEDVKDPRTGKTLEWDDWQLSADMDTFALQEPHDYPIMAYAKWSPVGHSVAFVSENDLYVVPGKELETSKPKATRVTFDGSDVVFNGVPDWVYEEEVFSTDGALWWSPQADTIAYLRSNESAVEIYDLQIFNPTDDAFNINPYTSTVQMRYPKPGTPNPLVSVHTFSLTRFEYASANGVASSAAVSQAKSTLTWPDEYPQDDRIITEVGWVGNDTLLVKEVDRPSRKGHVAVFTGGKSVGEVTRKLGKEGEQGDDGWIDHGQNIVKIETRADGSGIDGYLDIVPNADGYDHIALYAPVTASKPVWVTEGEWEVTSIAGVDREKGVAYFVAANPSIDRHLYAVTLPSSPSLVGYKPEMTPLTDVSAPGYYDVSFSPSAGFYSLNYRGPNIPWQRLKSTDETLDVVLEDNAALNATIAEFHQPVEIRSTLNHAGNELNMMTVLPPNLDPSGRKHYPLFITMYAGPGSQTVDNRWKIDWFSFLACEHKYVIARIDGRGTGFKGRKLRNPVMDNLGQLEAEDQAALAREMIKRKFVDRSRAGLFGWSYGGYATAKTLEAYPDLFTAGISVAPVTDWRFYDSVYTERYMNTLSANVAGYQNSSVHNVTAFQGQDWLLAHGTGDDNVHYANMASLVDKLTQERIRGWSMRVFTDSDHSINTRGANRELYEWMTEHLLKSWGKGGNIKH</sequence>
<dbReference type="InterPro" id="IPR050278">
    <property type="entry name" value="Serine_Prot_S9B/DPPIV"/>
</dbReference>
<dbReference type="OrthoDB" id="16520at2759"/>
<proteinExistence type="inferred from homology"/>
<evidence type="ECO:0000256" key="11">
    <source>
        <dbReference type="ARBA" id="ARBA00023136"/>
    </source>
</evidence>
<dbReference type="Gene3D" id="2.140.10.30">
    <property type="entry name" value="Dipeptidylpeptidase IV, N-terminal domain"/>
    <property type="match status" value="1"/>
</dbReference>
<evidence type="ECO:0000313" key="17">
    <source>
        <dbReference type="EMBL" id="EKD03183.1"/>
    </source>
</evidence>
<dbReference type="MEROPS" id="S09.006"/>
<keyword evidence="10 14" id="KW-1133">Transmembrane helix</keyword>
<dbReference type="eggNOG" id="KOG2100">
    <property type="taxonomic scope" value="Eukaryota"/>
</dbReference>
<evidence type="ECO:0000256" key="14">
    <source>
        <dbReference type="SAM" id="Phobius"/>
    </source>
</evidence>
<keyword evidence="9" id="KW-0735">Signal-anchor</keyword>
<dbReference type="InterPro" id="IPR001375">
    <property type="entry name" value="Peptidase_S9_cat"/>
</dbReference>
<evidence type="ECO:0000256" key="2">
    <source>
        <dbReference type="ARBA" id="ARBA00006150"/>
    </source>
</evidence>
<gene>
    <name evidence="17" type="ORF">A1Q2_02632</name>
</gene>
<evidence type="ECO:0000256" key="9">
    <source>
        <dbReference type="ARBA" id="ARBA00022968"/>
    </source>
</evidence>
<protein>
    <submittedName>
        <fullName evidence="17">Dipeptidyl-peptidase and tripeptidyl-peptidase</fullName>
    </submittedName>
</protein>
<feature type="compositionally biased region" description="Basic and acidic residues" evidence="13">
    <location>
        <begin position="40"/>
        <end position="66"/>
    </location>
</feature>
<dbReference type="PANTHER" id="PTHR11731">
    <property type="entry name" value="PROTEASE FAMILY S9B,C DIPEPTIDYL-PEPTIDASE IV-RELATED"/>
    <property type="match status" value="1"/>
</dbReference>
<dbReference type="EMBL" id="AMBO01000268">
    <property type="protein sequence ID" value="EKD03183.1"/>
    <property type="molecule type" value="Genomic_DNA"/>
</dbReference>
<evidence type="ECO:0000256" key="8">
    <source>
        <dbReference type="ARBA" id="ARBA00022825"/>
    </source>
</evidence>
<dbReference type="Proteomes" id="UP000006757">
    <property type="component" value="Unassembled WGS sequence"/>
</dbReference>